<protein>
    <recommendedName>
        <fullName evidence="3">Tungsten ABC transporter permease</fullName>
    </recommendedName>
</protein>
<dbReference type="AlphaFoldDB" id="A0A5A7MCQ5"/>
<dbReference type="Pfam" id="PF13531">
    <property type="entry name" value="SBP_bac_11"/>
    <property type="match status" value="1"/>
</dbReference>
<reference evidence="1 2" key="1">
    <citation type="journal article" date="2019" name="Microbiol. Resour. Announc.">
        <title>Draft Genome Sequence of Comamonas testosteroni TA441, a Bacterium That Has a Cryptic Phenol Degradation Gene Cluster.</title>
        <authorList>
            <person name="Arai H."/>
            <person name="Ishii M."/>
        </authorList>
    </citation>
    <scope>NUCLEOTIDE SEQUENCE [LARGE SCALE GENOMIC DNA]</scope>
    <source>
        <strain evidence="1 2">TA441</strain>
    </source>
</reference>
<name>A0A5A7MCQ5_COMTE</name>
<dbReference type="InterPro" id="IPR052738">
    <property type="entry name" value="ABC-Tungstate_binding"/>
</dbReference>
<gene>
    <name evidence="1" type="ORF">CTTA_1470</name>
</gene>
<dbReference type="Gene3D" id="3.40.190.10">
    <property type="entry name" value="Periplasmic binding protein-like II"/>
    <property type="match status" value="2"/>
</dbReference>
<evidence type="ECO:0000313" key="2">
    <source>
        <dbReference type="Proteomes" id="UP000323105"/>
    </source>
</evidence>
<proteinExistence type="predicted"/>
<dbReference type="Proteomes" id="UP000323105">
    <property type="component" value="Unassembled WGS sequence"/>
</dbReference>
<sequence>MAMENLLQTPLARREWLQGLAALGLAGGPALAAESKLALGTGVQVAAVGGLVLCGVWPRVAEQASQALAMPVTTVAAAPKEGVVPAFARGEAQMLLIHASDEAMALEASGMASAARVWGWNEHVIAGPAHDPAGVRSAADGTQALRRIAETGSPFIALRDPGSYTVVQRLWRRGGIRPDARWLRADTGPRQQAVLELAAREQAYAVVGHIPLAFGKMGAPGIELLLHGDPLMRRPYVLLTPGPRHPATVAQRRAVSQLADYLLSDAGQQILRNANGSDGTWVFARDSVPAGMSAGAAG</sequence>
<dbReference type="EMBL" id="BKBW01000002">
    <property type="protein sequence ID" value="GEQ74465.1"/>
    <property type="molecule type" value="Genomic_DNA"/>
</dbReference>
<accession>A0A5A7MCQ5</accession>
<dbReference type="SUPFAM" id="SSF53850">
    <property type="entry name" value="Periplasmic binding protein-like II"/>
    <property type="match status" value="1"/>
</dbReference>
<evidence type="ECO:0008006" key="3">
    <source>
        <dbReference type="Google" id="ProtNLM"/>
    </source>
</evidence>
<organism evidence="1 2">
    <name type="scientific">Comamonas testosteroni</name>
    <name type="common">Pseudomonas testosteroni</name>
    <dbReference type="NCBI Taxonomy" id="285"/>
    <lineage>
        <taxon>Bacteria</taxon>
        <taxon>Pseudomonadati</taxon>
        <taxon>Pseudomonadota</taxon>
        <taxon>Betaproteobacteria</taxon>
        <taxon>Burkholderiales</taxon>
        <taxon>Comamonadaceae</taxon>
        <taxon>Comamonas</taxon>
    </lineage>
</organism>
<comment type="caution">
    <text evidence="1">The sequence shown here is derived from an EMBL/GenBank/DDBJ whole genome shotgun (WGS) entry which is preliminary data.</text>
</comment>
<dbReference type="PANTHER" id="PTHR37945">
    <property type="entry name" value="EXTRACELLULAR TUNGSTATE BINDING PROTEIN"/>
    <property type="match status" value="1"/>
</dbReference>
<evidence type="ECO:0000313" key="1">
    <source>
        <dbReference type="EMBL" id="GEQ74465.1"/>
    </source>
</evidence>
<dbReference type="PANTHER" id="PTHR37945:SF1">
    <property type="entry name" value="EXTRACELLULAR TUNGSTATE BINDING PROTEIN"/>
    <property type="match status" value="1"/>
</dbReference>